<evidence type="ECO:0000256" key="3">
    <source>
        <dbReference type="ARBA" id="ARBA00022490"/>
    </source>
</evidence>
<keyword evidence="3" id="KW-0963">Cytoplasm</keyword>
<dbReference type="InterPro" id="IPR038739">
    <property type="entry name" value="ARMC8/Vid28"/>
</dbReference>
<dbReference type="EMBL" id="JANBVN010000296">
    <property type="protein sequence ID" value="KAJ9129917.1"/>
    <property type="molecule type" value="Genomic_DNA"/>
</dbReference>
<evidence type="ECO:0000256" key="1">
    <source>
        <dbReference type="ARBA" id="ARBA00004123"/>
    </source>
</evidence>
<dbReference type="SUPFAM" id="SSF48371">
    <property type="entry name" value="ARM repeat"/>
    <property type="match status" value="1"/>
</dbReference>
<evidence type="ECO:0000313" key="8">
    <source>
        <dbReference type="Proteomes" id="UP001174691"/>
    </source>
</evidence>
<comment type="subcellular location">
    <subcellularLocation>
        <location evidence="2">Cytoplasm</location>
    </subcellularLocation>
    <subcellularLocation>
        <location evidence="1">Nucleus</location>
    </subcellularLocation>
</comment>
<dbReference type="GO" id="GO:0005634">
    <property type="term" value="C:nucleus"/>
    <property type="evidence" value="ECO:0007669"/>
    <property type="project" value="UniProtKB-SubCell"/>
</dbReference>
<name>A0AA38VFH6_9PEZI</name>
<dbReference type="GO" id="GO:0005737">
    <property type="term" value="C:cytoplasm"/>
    <property type="evidence" value="ECO:0007669"/>
    <property type="project" value="UniProtKB-SubCell"/>
</dbReference>
<evidence type="ECO:0000256" key="5">
    <source>
        <dbReference type="ARBA" id="ARBA00023242"/>
    </source>
</evidence>
<dbReference type="Gene3D" id="1.25.10.10">
    <property type="entry name" value="Leucine-rich Repeat Variant"/>
    <property type="match status" value="4"/>
</dbReference>
<accession>A0AA38VFH6</accession>
<dbReference type="PANTHER" id="PTHR15651:SF7">
    <property type="entry name" value="ARMADILLO REPEAT-CONTAINING PROTEIN 8"/>
    <property type="match status" value="1"/>
</dbReference>
<feature type="compositionally biased region" description="Basic and acidic residues" evidence="6">
    <location>
        <begin position="588"/>
        <end position="604"/>
    </location>
</feature>
<dbReference type="GO" id="GO:0034657">
    <property type="term" value="C:GID complex"/>
    <property type="evidence" value="ECO:0007669"/>
    <property type="project" value="TreeGrafter"/>
</dbReference>
<dbReference type="AlphaFoldDB" id="A0AA38VFH6"/>
<keyword evidence="8" id="KW-1185">Reference proteome</keyword>
<feature type="region of interest" description="Disordered" evidence="6">
    <location>
        <begin position="340"/>
        <end position="359"/>
    </location>
</feature>
<dbReference type="Proteomes" id="UP001174691">
    <property type="component" value="Unassembled WGS sequence"/>
</dbReference>
<organism evidence="7 8">
    <name type="scientific">Coniochaeta hoffmannii</name>
    <dbReference type="NCBI Taxonomy" id="91930"/>
    <lineage>
        <taxon>Eukaryota</taxon>
        <taxon>Fungi</taxon>
        <taxon>Dikarya</taxon>
        <taxon>Ascomycota</taxon>
        <taxon>Pezizomycotina</taxon>
        <taxon>Sordariomycetes</taxon>
        <taxon>Sordariomycetidae</taxon>
        <taxon>Coniochaetales</taxon>
        <taxon>Coniochaetaceae</taxon>
        <taxon>Coniochaeta</taxon>
    </lineage>
</organism>
<reference evidence="7" key="1">
    <citation type="submission" date="2022-07" db="EMBL/GenBank/DDBJ databases">
        <title>Fungi with potential for degradation of polypropylene.</title>
        <authorList>
            <person name="Gostincar C."/>
        </authorList>
    </citation>
    <scope>NUCLEOTIDE SEQUENCE</scope>
    <source>
        <strain evidence="7">EXF-13287</strain>
    </source>
</reference>
<gene>
    <name evidence="7" type="ORF">NKR19_g10133</name>
</gene>
<dbReference type="GO" id="GO:0043161">
    <property type="term" value="P:proteasome-mediated ubiquitin-dependent protein catabolic process"/>
    <property type="evidence" value="ECO:0007669"/>
    <property type="project" value="TreeGrafter"/>
</dbReference>
<feature type="compositionally biased region" description="Basic and acidic residues" evidence="6">
    <location>
        <begin position="520"/>
        <end position="530"/>
    </location>
</feature>
<evidence type="ECO:0000313" key="7">
    <source>
        <dbReference type="EMBL" id="KAJ9129917.1"/>
    </source>
</evidence>
<dbReference type="Pfam" id="PF00514">
    <property type="entry name" value="Arm"/>
    <property type="match status" value="1"/>
</dbReference>
<comment type="caution">
    <text evidence="7">The sequence shown here is derived from an EMBL/GenBank/DDBJ whole genome shotgun (WGS) entry which is preliminary data.</text>
</comment>
<evidence type="ECO:0000256" key="6">
    <source>
        <dbReference type="SAM" id="MobiDB-lite"/>
    </source>
</evidence>
<feature type="region of interest" description="Disordered" evidence="6">
    <location>
        <begin position="578"/>
        <end position="610"/>
    </location>
</feature>
<keyword evidence="4" id="KW-0677">Repeat</keyword>
<keyword evidence="5" id="KW-0539">Nucleus</keyword>
<evidence type="ECO:0000256" key="2">
    <source>
        <dbReference type="ARBA" id="ARBA00004496"/>
    </source>
</evidence>
<protein>
    <submittedName>
        <fullName evidence="7">ARM repeat-containing protein</fullName>
    </submittedName>
</protein>
<proteinExistence type="predicted"/>
<feature type="region of interest" description="Disordered" evidence="6">
    <location>
        <begin position="505"/>
        <end position="530"/>
    </location>
</feature>
<sequence length="1034" mass="113589">MARPQSPAEWLRTSRSSSERIASLQLLKNEITGHIEKKERYVEKGVLDQVVRLLQTSRSAQNHNDKNRREGLAQVRSLSEQEDIRLQALQVLTVIANGGPPFLRPIHTTGAIPAILANIYPLDNHPKIVLWALRALLSIAESSSLANHAASSLETLGDLLFSPLCLGAFHSILASESRHRVAVEQKHLVASLITLLCRAESHRNDLANYGILDDLATMLAAFVVSRGEVVPAAGQIGQGDGLDEMIPAPSPVGSNMTGVLAAISAIIAESRFRACLLVCSPAIMAVFPNAEFEPATRAKQRVRVTMAFNNLGSIMPLPLGAVDYLLPIVPAVQPKPSPQAAHFPPLGFTPSRDTPSTNPITRPSYKFSFWDTASATNGEAEADEESPFIPWLIHLVRSANNPLEKVMAASVLASLFKGGFAGTDKETMIAVLVLPILCRLLKHHCQLPDFNDQAESRMVLERTPAVLARLIAGSELLQQAAYDCKALKMATHLLAESYNLPAQQTISRPWSPTPRGSAGVDERSAGSRLGEQGHEPVVAHKLRVREGALRLIAAMLPFKEEYRKAFVEQDVMGCVVESLQPHPSKPKTGKERVKPEKGAEDAPRLAEPSPYGNNPNSVLIAACHVIRLLGRSISILRTSLEDYGTAIPLFRLLKHPDAEVQVAACGAVCNLVLEYSPLRDQLLDAGVVRVLCEHAHSQDAELRHNAVWSLKHLVNDASNSLRKQCLDELEPGWLVQLITDDTEDDALFARMKAENHVRDDDDYYGDTDMELVGDRDEQEQRPWLWPALYRTNSTRSTSQRIHSPRIERAEERLTALREAEINPVRKARSDDLAIQEQGLGFIRNLLGPPGGAAGGAGTDQTEMVDYVFSELGQDRLFEILTSKLRTKVLHPFERRYSGIAAAGGGSRAGVDALSRVVYPQARTVENVIFILVHIAASVPRHRQLVISQTEMLRQVGAHFGSKNGMVRRALCHLFINLLCRDGQADADSCAARAGELRRLGFLSKLEALESGDSELDVRERARVAVWEMKQLPQQ</sequence>
<dbReference type="InterPro" id="IPR000225">
    <property type="entry name" value="Armadillo"/>
</dbReference>
<dbReference type="InterPro" id="IPR016024">
    <property type="entry name" value="ARM-type_fold"/>
</dbReference>
<dbReference type="InterPro" id="IPR011989">
    <property type="entry name" value="ARM-like"/>
</dbReference>
<dbReference type="PANTHER" id="PTHR15651">
    <property type="entry name" value="ARMADILLO REPEAT-CONTAINING PROTEIN 8"/>
    <property type="match status" value="1"/>
</dbReference>
<evidence type="ECO:0000256" key="4">
    <source>
        <dbReference type="ARBA" id="ARBA00022737"/>
    </source>
</evidence>